<dbReference type="InterPro" id="IPR036390">
    <property type="entry name" value="WH_DNA-bd_sf"/>
</dbReference>
<accession>A0A9X2Y9Y7</accession>
<dbReference type="Gene3D" id="1.10.10.10">
    <property type="entry name" value="Winged helix-like DNA-binding domain superfamily/Winged helix DNA-binding domain"/>
    <property type="match status" value="1"/>
</dbReference>
<evidence type="ECO:0000259" key="8">
    <source>
        <dbReference type="PROSITE" id="PS50931"/>
    </source>
</evidence>
<evidence type="ECO:0000313" key="12">
    <source>
        <dbReference type="Proteomes" id="UP001140272"/>
    </source>
</evidence>
<reference evidence="9" key="1">
    <citation type="submission" date="2020-07" db="EMBL/GenBank/DDBJ databases">
        <authorList>
            <person name="Pettersson B.M.F."/>
            <person name="Behra P.R.K."/>
            <person name="Ramesh M."/>
            <person name="Das S."/>
            <person name="Dasgupta S."/>
            <person name="Kirsebom L.A."/>
        </authorList>
    </citation>
    <scope>NUCLEOTIDE SEQUENCE</scope>
    <source>
        <strain evidence="9">DSM 45406</strain>
    </source>
</reference>
<dbReference type="EMBL" id="CP092427">
    <property type="protein sequence ID" value="ULP38513.1"/>
    <property type="molecule type" value="Genomic_DNA"/>
</dbReference>
<dbReference type="InterPro" id="IPR036388">
    <property type="entry name" value="WH-like_DNA-bd_sf"/>
</dbReference>
<dbReference type="PRINTS" id="PR00039">
    <property type="entry name" value="HTHLYSR"/>
</dbReference>
<reference evidence="9" key="2">
    <citation type="journal article" date="2022" name="BMC Genomics">
        <title>Comparative genome analysis of mycobacteria focusing on tRNA and non-coding RNA.</title>
        <authorList>
            <person name="Behra P.R.K."/>
            <person name="Pettersson B.M.F."/>
            <person name="Ramesh M."/>
            <person name="Das S."/>
            <person name="Dasgupta S."/>
            <person name="Kirsebom L.A."/>
        </authorList>
    </citation>
    <scope>NUCLEOTIDE SEQUENCE</scope>
    <source>
        <strain evidence="9">DSM 45406</strain>
    </source>
</reference>
<dbReference type="Proteomes" id="UP001055159">
    <property type="component" value="Chromosome"/>
</dbReference>
<dbReference type="GO" id="GO:0032993">
    <property type="term" value="C:protein-DNA complex"/>
    <property type="evidence" value="ECO:0007669"/>
    <property type="project" value="TreeGrafter"/>
</dbReference>
<evidence type="ECO:0000256" key="7">
    <source>
        <dbReference type="ARBA" id="ARBA00056658"/>
    </source>
</evidence>
<feature type="domain" description="HTH lysR-type" evidence="8">
    <location>
        <begin position="5"/>
        <end position="62"/>
    </location>
</feature>
<reference evidence="10" key="3">
    <citation type="submission" date="2022-08" db="EMBL/GenBank/DDBJ databases">
        <title>Whole genome sequencing of non-tuberculosis mycobacteria type-strains.</title>
        <authorList>
            <person name="Igarashi Y."/>
            <person name="Osugi A."/>
            <person name="Mitarai S."/>
        </authorList>
    </citation>
    <scope>NUCLEOTIDE SEQUENCE</scope>
    <source>
        <strain evidence="10">JCM 16372</strain>
    </source>
</reference>
<evidence type="ECO:0000256" key="5">
    <source>
        <dbReference type="ARBA" id="ARBA00023163"/>
    </source>
</evidence>
<dbReference type="Proteomes" id="UP001140272">
    <property type="component" value="Unassembled WGS sequence"/>
</dbReference>
<proteinExistence type="inferred from homology"/>
<dbReference type="SUPFAM" id="SSF53850">
    <property type="entry name" value="Periplasmic binding protein-like II"/>
    <property type="match status" value="1"/>
</dbReference>
<dbReference type="Pfam" id="PF00126">
    <property type="entry name" value="HTH_1"/>
    <property type="match status" value="1"/>
</dbReference>
<dbReference type="InterPro" id="IPR005119">
    <property type="entry name" value="LysR_subst-bd"/>
</dbReference>
<keyword evidence="4" id="KW-0010">Activator</keyword>
<dbReference type="AlphaFoldDB" id="A0A9X2Y9Y7"/>
<dbReference type="PROSITE" id="PS50931">
    <property type="entry name" value="HTH_LYSR"/>
    <property type="match status" value="1"/>
</dbReference>
<dbReference type="RefSeq" id="WP_239735895.1">
    <property type="nucleotide sequence ID" value="NZ_CP092427.2"/>
</dbReference>
<sequence length="330" mass="36441">MLPSLDLRLLAYFVAVAEELHFGHAAARLHIAQPSLSVQIRKLEHSLNTPLFVRTSRHVELTPAGELLLDGSKRLLTEAERLAWQIQDAGRGGSDRRLVVGFQANAAAELTPRILNAFHDLHPRVDVELRSHDFSDPYVGLADGSVDIAFLRPPVLVQDWLGIDTLFVEPRVLVVSATSPLASLDEVSVEQLLDQPFVARKSPETWQTFWLAADHRQGTPVHVGAEVSTVDECFEAILSERGMAFSQASTQRFYDRPGLAFVPVIDIPPTMLSIAWRTDVDSPVVKDFVETAKAVASLSSIPDAWIPRRFAAGEASPDAWEPAAPLRRVR</sequence>
<dbReference type="GO" id="GO:0003677">
    <property type="term" value="F:DNA binding"/>
    <property type="evidence" value="ECO:0007669"/>
    <property type="project" value="UniProtKB-KW"/>
</dbReference>
<dbReference type="PANTHER" id="PTHR30346">
    <property type="entry name" value="TRANSCRIPTIONAL DUAL REGULATOR HCAR-RELATED"/>
    <property type="match status" value="1"/>
</dbReference>
<evidence type="ECO:0000256" key="3">
    <source>
        <dbReference type="ARBA" id="ARBA00023125"/>
    </source>
</evidence>
<comment type="similarity">
    <text evidence="1">Belongs to the LysR transcriptional regulatory family.</text>
</comment>
<gene>
    <name evidence="9" type="ORF">H7H73_05385</name>
    <name evidence="10" type="ORF">MJO55_08865</name>
</gene>
<name>A0A9X2Y9Y7_9MYCO</name>
<keyword evidence="2" id="KW-0805">Transcription regulation</keyword>
<dbReference type="Gene3D" id="3.40.190.10">
    <property type="entry name" value="Periplasmic binding protein-like II"/>
    <property type="match status" value="2"/>
</dbReference>
<evidence type="ECO:0000256" key="1">
    <source>
        <dbReference type="ARBA" id="ARBA00009437"/>
    </source>
</evidence>
<dbReference type="InterPro" id="IPR000847">
    <property type="entry name" value="LysR_HTH_N"/>
</dbReference>
<evidence type="ECO:0000313" key="11">
    <source>
        <dbReference type="Proteomes" id="UP001055159"/>
    </source>
</evidence>
<evidence type="ECO:0000256" key="4">
    <source>
        <dbReference type="ARBA" id="ARBA00023159"/>
    </source>
</evidence>
<dbReference type="Pfam" id="PF03466">
    <property type="entry name" value="LysR_substrate"/>
    <property type="match status" value="1"/>
</dbReference>
<dbReference type="CDD" id="cd08414">
    <property type="entry name" value="PBP2_LTTR_aromatics_like"/>
    <property type="match status" value="1"/>
</dbReference>
<dbReference type="EMBL" id="JACKRN010000202">
    <property type="protein sequence ID" value="MCV7070012.1"/>
    <property type="molecule type" value="Genomic_DNA"/>
</dbReference>
<dbReference type="PANTHER" id="PTHR30346:SF0">
    <property type="entry name" value="HCA OPERON TRANSCRIPTIONAL ACTIVATOR HCAR"/>
    <property type="match status" value="1"/>
</dbReference>
<dbReference type="SUPFAM" id="SSF46785">
    <property type="entry name" value="Winged helix' DNA-binding domain"/>
    <property type="match status" value="1"/>
</dbReference>
<comment type="function">
    <text evidence="7">Required for the induction the katG gene for catalase. Involved in the response to hydrogen peroxide.</text>
</comment>
<keyword evidence="3" id="KW-0238">DNA-binding</keyword>
<evidence type="ECO:0000313" key="9">
    <source>
        <dbReference type="EMBL" id="MCV7070012.1"/>
    </source>
</evidence>
<evidence type="ECO:0000256" key="2">
    <source>
        <dbReference type="ARBA" id="ARBA00023015"/>
    </source>
</evidence>
<organism evidence="9 12">
    <name type="scientific">Mycolicibacterium rufum</name>
    <dbReference type="NCBI Taxonomy" id="318424"/>
    <lineage>
        <taxon>Bacteria</taxon>
        <taxon>Bacillati</taxon>
        <taxon>Actinomycetota</taxon>
        <taxon>Actinomycetes</taxon>
        <taxon>Mycobacteriales</taxon>
        <taxon>Mycobacteriaceae</taxon>
        <taxon>Mycolicibacterium</taxon>
    </lineage>
</organism>
<evidence type="ECO:0000256" key="6">
    <source>
        <dbReference type="ARBA" id="ARBA00040885"/>
    </source>
</evidence>
<protein>
    <recommendedName>
        <fullName evidence="6">Probable hydrogen peroxide-inducible genes activator</fullName>
    </recommendedName>
</protein>
<keyword evidence="11" id="KW-1185">Reference proteome</keyword>
<dbReference type="GO" id="GO:0003700">
    <property type="term" value="F:DNA-binding transcription factor activity"/>
    <property type="evidence" value="ECO:0007669"/>
    <property type="project" value="InterPro"/>
</dbReference>
<keyword evidence="5" id="KW-0804">Transcription</keyword>
<evidence type="ECO:0000313" key="10">
    <source>
        <dbReference type="EMBL" id="ULP38513.1"/>
    </source>
</evidence>
<dbReference type="FunFam" id="1.10.10.10:FF:000001">
    <property type="entry name" value="LysR family transcriptional regulator"/>
    <property type="match status" value="1"/>
</dbReference>